<dbReference type="Proteomes" id="UP001154272">
    <property type="component" value="Unassembled WGS sequence"/>
</dbReference>
<evidence type="ECO:0000259" key="7">
    <source>
        <dbReference type="Pfam" id="PF02525"/>
    </source>
</evidence>
<comment type="caution">
    <text evidence="6">Lacks conserved residue(s) required for the propagation of feature annotation.</text>
</comment>
<feature type="binding site" evidence="6">
    <location>
        <begin position="16"/>
        <end position="18"/>
    </location>
    <ligand>
        <name>FMN</name>
        <dbReference type="ChEBI" id="CHEBI:58210"/>
    </ligand>
</feature>
<evidence type="ECO:0000256" key="4">
    <source>
        <dbReference type="ARBA" id="ARBA00023027"/>
    </source>
</evidence>
<dbReference type="InterPro" id="IPR003680">
    <property type="entry name" value="Flavodoxin_fold"/>
</dbReference>
<dbReference type="SUPFAM" id="SSF52218">
    <property type="entry name" value="Flavoproteins"/>
    <property type="match status" value="1"/>
</dbReference>
<gene>
    <name evidence="6" type="primary">azoR</name>
    <name evidence="8" type="ORF">R83534S58_LOCUS1664</name>
</gene>
<dbReference type="EC" id="1.7.1.17" evidence="6"/>
<accession>A0ABM9HRV0</accession>
<dbReference type="Pfam" id="PF02525">
    <property type="entry name" value="Flavodoxin_2"/>
    <property type="match status" value="1"/>
</dbReference>
<proteinExistence type="inferred from homology"/>
<protein>
    <recommendedName>
        <fullName evidence="6">FMN dependent NADH:quinone oxidoreductase</fullName>
        <ecNumber evidence="6">1.6.5.-</ecNumber>
    </recommendedName>
    <alternativeName>
        <fullName evidence="6">Azo-dye reductase</fullName>
    </alternativeName>
    <alternativeName>
        <fullName evidence="6">FMN-dependent NADH-azo compound oxidoreductase</fullName>
    </alternativeName>
    <alternativeName>
        <fullName evidence="6">FMN-dependent NADH-azoreductase</fullName>
        <ecNumber evidence="6">1.7.1.17</ecNumber>
    </alternativeName>
</protein>
<comment type="cofactor">
    <cofactor evidence="6">
        <name>FMN</name>
        <dbReference type="ChEBI" id="CHEBI:58210"/>
    </cofactor>
    <text evidence="6">Binds 1 FMN per subunit.</text>
</comment>
<keyword evidence="3 6" id="KW-0560">Oxidoreductase</keyword>
<dbReference type="Gene3D" id="3.40.50.360">
    <property type="match status" value="1"/>
</dbReference>
<evidence type="ECO:0000313" key="9">
    <source>
        <dbReference type="Proteomes" id="UP001154272"/>
    </source>
</evidence>
<sequence length="211" mass="23845">MKIMHIDTSAKIAEKSNSRMLGQFFLKQLQQQNIDLDIDYLDLTKDVQPHLTSEFVVATYKPANERTTEMKQVLAASDVMCQRVIDADALVCAMPMYNWTIPATFKTFIDTIIRTGVTYDLFPDGTTQGKLKNKKVLFITTRGADLRSGDFQHMDAMTPVLKASFGFLGVENPQFVNAQPLQFADQEARTQALARAKEELTYIAHKWASEL</sequence>
<keyword evidence="2 6" id="KW-0288">FMN</keyword>
<dbReference type="InterPro" id="IPR050104">
    <property type="entry name" value="FMN-dep_NADH:Q_OxRdtase_AzoR1"/>
</dbReference>
<comment type="catalytic activity">
    <reaction evidence="6">
        <text>2 a quinone + NADH + H(+) = 2 a 1,4-benzosemiquinone + NAD(+)</text>
        <dbReference type="Rhea" id="RHEA:65952"/>
        <dbReference type="ChEBI" id="CHEBI:15378"/>
        <dbReference type="ChEBI" id="CHEBI:57540"/>
        <dbReference type="ChEBI" id="CHEBI:57945"/>
        <dbReference type="ChEBI" id="CHEBI:132124"/>
        <dbReference type="ChEBI" id="CHEBI:134225"/>
    </reaction>
</comment>
<dbReference type="InterPro" id="IPR023048">
    <property type="entry name" value="NADH:quinone_OxRdtase_FMN_depd"/>
</dbReference>
<dbReference type="PANTHER" id="PTHR43741">
    <property type="entry name" value="FMN-DEPENDENT NADH-AZOREDUCTASE 1"/>
    <property type="match status" value="1"/>
</dbReference>
<evidence type="ECO:0000256" key="2">
    <source>
        <dbReference type="ARBA" id="ARBA00022643"/>
    </source>
</evidence>
<keyword evidence="9" id="KW-1185">Reference proteome</keyword>
<keyword evidence="1 6" id="KW-0285">Flavoprotein</keyword>
<dbReference type="HAMAP" id="MF_01216">
    <property type="entry name" value="Azoreductase_type1"/>
    <property type="match status" value="1"/>
</dbReference>
<feature type="domain" description="Flavodoxin-like fold" evidence="7">
    <location>
        <begin position="1"/>
        <end position="198"/>
    </location>
</feature>
<comment type="function">
    <text evidence="6">Also exhibits azoreductase activity. Catalyzes the reductive cleavage of the azo bond in aromatic azo compounds to the corresponding amines.</text>
</comment>
<evidence type="ECO:0000256" key="6">
    <source>
        <dbReference type="HAMAP-Rule" id="MF_01216"/>
    </source>
</evidence>
<comment type="caution">
    <text evidence="8">The sequence shown here is derived from an EMBL/GenBank/DDBJ whole genome shotgun (WGS) entry which is preliminary data.</text>
</comment>
<comment type="similarity">
    <text evidence="6">Belongs to the azoreductase type 1 family.</text>
</comment>
<organism evidence="8 9">
    <name type="scientific">Commensalibacter papalotli</name>
    <name type="common">ex Botero et al. 2024</name>
    <dbReference type="NCBI Taxonomy" id="2972766"/>
    <lineage>
        <taxon>Bacteria</taxon>
        <taxon>Pseudomonadati</taxon>
        <taxon>Pseudomonadota</taxon>
        <taxon>Alphaproteobacteria</taxon>
        <taxon>Acetobacterales</taxon>
        <taxon>Acetobacteraceae</taxon>
    </lineage>
</organism>
<reference evidence="8" key="1">
    <citation type="submission" date="2022-10" db="EMBL/GenBank/DDBJ databases">
        <authorList>
            <person name="Botero Cardona J."/>
        </authorList>
    </citation>
    <scope>NUCLEOTIDE SEQUENCE</scope>
    <source>
        <strain evidence="8">R-83534</strain>
    </source>
</reference>
<dbReference type="RefSeq" id="WP_282024220.1">
    <property type="nucleotide sequence ID" value="NZ_CAMXCH010000003.1"/>
</dbReference>
<dbReference type="PANTHER" id="PTHR43741:SF4">
    <property type="entry name" value="FMN-DEPENDENT NADH:QUINONE OXIDOREDUCTASE"/>
    <property type="match status" value="1"/>
</dbReference>
<name>A0ABM9HRV0_9PROT</name>
<dbReference type="InterPro" id="IPR029039">
    <property type="entry name" value="Flavoprotein-like_sf"/>
</dbReference>
<comment type="subunit">
    <text evidence="6">Homodimer.</text>
</comment>
<dbReference type="EC" id="1.6.5.-" evidence="6"/>
<evidence type="ECO:0000313" key="8">
    <source>
        <dbReference type="EMBL" id="CAI3950221.1"/>
    </source>
</evidence>
<evidence type="ECO:0000256" key="3">
    <source>
        <dbReference type="ARBA" id="ARBA00023002"/>
    </source>
</evidence>
<dbReference type="EMBL" id="CAMXCH010000003">
    <property type="protein sequence ID" value="CAI3950221.1"/>
    <property type="molecule type" value="Genomic_DNA"/>
</dbReference>
<feature type="binding site" evidence="6">
    <location>
        <position position="9"/>
    </location>
    <ligand>
        <name>FMN</name>
        <dbReference type="ChEBI" id="CHEBI:58210"/>
    </ligand>
</feature>
<comment type="function">
    <text evidence="6">Quinone reductase that provides resistance to thiol-specific stress caused by electrophilic quinones.</text>
</comment>
<comment type="catalytic activity">
    <reaction evidence="5">
        <text>N,N-dimethyl-1,4-phenylenediamine + anthranilate + 2 NAD(+) = 2-(4-dimethylaminophenyl)diazenylbenzoate + 2 NADH + 2 H(+)</text>
        <dbReference type="Rhea" id="RHEA:55872"/>
        <dbReference type="ChEBI" id="CHEBI:15378"/>
        <dbReference type="ChEBI" id="CHEBI:15783"/>
        <dbReference type="ChEBI" id="CHEBI:16567"/>
        <dbReference type="ChEBI" id="CHEBI:57540"/>
        <dbReference type="ChEBI" id="CHEBI:57945"/>
        <dbReference type="ChEBI" id="CHEBI:71579"/>
        <dbReference type="EC" id="1.7.1.17"/>
    </reaction>
    <physiologicalReaction direction="right-to-left" evidence="5">
        <dbReference type="Rhea" id="RHEA:55874"/>
    </physiologicalReaction>
</comment>
<evidence type="ECO:0000256" key="5">
    <source>
        <dbReference type="ARBA" id="ARBA00048542"/>
    </source>
</evidence>
<keyword evidence="4 6" id="KW-0520">NAD</keyword>
<evidence type="ECO:0000256" key="1">
    <source>
        <dbReference type="ARBA" id="ARBA00022630"/>
    </source>
</evidence>